<reference evidence="2" key="1">
    <citation type="submission" date="2023-07" db="EMBL/GenBank/DDBJ databases">
        <title>Structural and functional analysis of rice phyllospheric bacteria for their antimicrobial properties and defense elicitation against blast disease.</title>
        <authorList>
            <person name="Sahu K.P."/>
            <person name="Asharani P."/>
            <person name="Kumar M."/>
            <person name="Reddy B."/>
            <person name="Kumar A."/>
        </authorList>
    </citation>
    <scope>NUCLEOTIDE SEQUENCE [LARGE SCALE GENOMIC DNA]</scope>
    <source>
        <strain evidence="2">OsEp_Plm_30P10</strain>
    </source>
</reference>
<dbReference type="EMBL" id="JAOBTT010000001">
    <property type="protein sequence ID" value="MDZ7279824.1"/>
    <property type="molecule type" value="Genomic_DNA"/>
</dbReference>
<evidence type="ECO:0000313" key="1">
    <source>
        <dbReference type="EMBL" id="MDZ7279824.1"/>
    </source>
</evidence>
<sequence length="147" mass="16850">MQRTVVFIEFSGCARQSTPYNAPPSTRHNGLRNAVLTGRLDKNFRRRKALKKVFDSEGGKRNIRQPGIKQESPERAFRAFLRLQKIASTENDIRRKNSAENHACRKRCLKNGVWKKYTDTTFENTTLAIANPFPAALLFPTYAETFS</sequence>
<accession>A0ABU5LIR0</accession>
<dbReference type="Proteomes" id="UP001288620">
    <property type="component" value="Unassembled WGS sequence"/>
</dbReference>
<comment type="caution">
    <text evidence="1">The sequence shown here is derived from an EMBL/GenBank/DDBJ whole genome shotgun (WGS) entry which is preliminary data.</text>
</comment>
<protein>
    <submittedName>
        <fullName evidence="1">Uncharacterized protein</fullName>
    </submittedName>
</protein>
<gene>
    <name evidence="1" type="ORF">N4G40_16330</name>
</gene>
<name>A0ABU5LIR0_9GAMM</name>
<dbReference type="RefSeq" id="WP_322543612.1">
    <property type="nucleotide sequence ID" value="NZ_JAOBTT010000001.1"/>
</dbReference>
<proteinExistence type="predicted"/>
<organism evidence="1 2">
    <name type="scientific">Pantoea eucrina</name>
    <dbReference type="NCBI Taxonomy" id="472693"/>
    <lineage>
        <taxon>Bacteria</taxon>
        <taxon>Pseudomonadati</taxon>
        <taxon>Pseudomonadota</taxon>
        <taxon>Gammaproteobacteria</taxon>
        <taxon>Enterobacterales</taxon>
        <taxon>Erwiniaceae</taxon>
        <taxon>Pantoea</taxon>
    </lineage>
</organism>
<evidence type="ECO:0000313" key="2">
    <source>
        <dbReference type="Proteomes" id="UP001288620"/>
    </source>
</evidence>
<keyword evidence="2" id="KW-1185">Reference proteome</keyword>